<accession>A0ABS6JBI0</accession>
<protein>
    <submittedName>
        <fullName evidence="1">Uncharacterized protein</fullName>
    </submittedName>
</protein>
<dbReference type="RefSeq" id="WP_217765727.1">
    <property type="nucleotide sequence ID" value="NZ_JAAATX020000015.1"/>
</dbReference>
<evidence type="ECO:0000313" key="1">
    <source>
        <dbReference type="EMBL" id="MBU9699852.1"/>
    </source>
</evidence>
<name>A0ABS6JBI0_9RHOB</name>
<organism evidence="1 2">
    <name type="scientific">Paragemmobacter amnigenus</name>
    <dbReference type="NCBI Taxonomy" id="2852097"/>
    <lineage>
        <taxon>Bacteria</taxon>
        <taxon>Pseudomonadati</taxon>
        <taxon>Pseudomonadota</taxon>
        <taxon>Alphaproteobacteria</taxon>
        <taxon>Rhodobacterales</taxon>
        <taxon>Paracoccaceae</taxon>
        <taxon>Paragemmobacter</taxon>
    </lineage>
</organism>
<dbReference type="Proteomes" id="UP000731907">
    <property type="component" value="Unassembled WGS sequence"/>
</dbReference>
<evidence type="ECO:0000313" key="2">
    <source>
        <dbReference type="Proteomes" id="UP000731907"/>
    </source>
</evidence>
<reference evidence="1 2" key="1">
    <citation type="submission" date="2021-06" db="EMBL/GenBank/DDBJ databases">
        <title>Rhodobacteraceae bacterium strain HSP-20.</title>
        <authorList>
            <person name="Chen W.-M."/>
        </authorList>
    </citation>
    <scope>NUCLEOTIDE SEQUENCE [LARGE SCALE GENOMIC DNA]</scope>
    <source>
        <strain evidence="1 2">HSP-20</strain>
    </source>
</reference>
<keyword evidence="2" id="KW-1185">Reference proteome</keyword>
<gene>
    <name evidence="1" type="ORF">GU927_018590</name>
</gene>
<comment type="caution">
    <text evidence="1">The sequence shown here is derived from an EMBL/GenBank/DDBJ whole genome shotgun (WGS) entry which is preliminary data.</text>
</comment>
<proteinExistence type="predicted"/>
<dbReference type="EMBL" id="JAAATX020000015">
    <property type="protein sequence ID" value="MBU9699852.1"/>
    <property type="molecule type" value="Genomic_DNA"/>
</dbReference>
<sequence length="124" mass="13175">MSIATVMPDGQPVHLHVATQDSHLRHLLAARLHGLPEHPPPASLPRTLRLLLTEGTDTSHTAAGTGADAVLHLSRDCPVQTFPPDLGAEPIRLRLPLSRVALHVALEYVAGKSKGTGHSAAHPR</sequence>